<dbReference type="Gene3D" id="3.40.50.300">
    <property type="entry name" value="P-loop containing nucleotide triphosphate hydrolases"/>
    <property type="match status" value="2"/>
</dbReference>
<dbReference type="Proteomes" id="UP000068210">
    <property type="component" value="Plasmid pAcX50e"/>
</dbReference>
<dbReference type="InterPro" id="IPR022458">
    <property type="entry name" value="Conjugative_coupling_TraG/TraD"/>
</dbReference>
<gene>
    <name evidence="3" type="primary">traG</name>
    <name evidence="3" type="ORF">Achr_e870</name>
</gene>
<keyword evidence="3" id="KW-0614">Plasmid</keyword>
<reference evidence="3 4" key="1">
    <citation type="journal article" date="2015" name="PLoS ONE">
        <title>Azotobacter Genomes: The Genome of Azotobacter chroococcum NCIMB 8003 (ATCC 4412).</title>
        <authorList>
            <person name="Robson R.L."/>
            <person name="Jones R."/>
            <person name="Robson R.M."/>
            <person name="Schwartz A."/>
            <person name="Richardson T.H."/>
        </authorList>
    </citation>
    <scope>NUCLEOTIDE SEQUENCE [LARGE SCALE GENOMIC DNA]</scope>
    <source>
        <strain evidence="3 4">NCIMB 8003</strain>
        <plasmid evidence="4">Plasmid pAcX50e</plasmid>
    </source>
</reference>
<dbReference type="CDD" id="cd01127">
    <property type="entry name" value="TrwB_TraG_TraD_VirD4"/>
    <property type="match status" value="2"/>
</dbReference>
<dbReference type="Pfam" id="PF01935">
    <property type="entry name" value="DUF87"/>
    <property type="match status" value="1"/>
</dbReference>
<dbReference type="Pfam" id="PF12696">
    <property type="entry name" value="TraG-D_C"/>
    <property type="match status" value="1"/>
</dbReference>
<dbReference type="HOGENOM" id="CLU_024857_0_0_6"/>
<keyword evidence="4" id="KW-1185">Reference proteome</keyword>
<proteinExistence type="predicted"/>
<dbReference type="PANTHER" id="PTHR30121:SF6">
    <property type="entry name" value="SLR6007 PROTEIN"/>
    <property type="match status" value="1"/>
</dbReference>
<dbReference type="InterPro" id="IPR051162">
    <property type="entry name" value="T4SS_component"/>
</dbReference>
<dbReference type="RefSeq" id="WP_040107220.1">
    <property type="nucleotide sequence ID" value="NZ_CP010420.1"/>
</dbReference>
<dbReference type="AlphaFoldDB" id="A0A0C4WLM4"/>
<dbReference type="InterPro" id="IPR027417">
    <property type="entry name" value="P-loop_NTPase"/>
</dbReference>
<evidence type="ECO:0000313" key="3">
    <source>
        <dbReference type="EMBL" id="AJE23678.1"/>
    </source>
</evidence>
<accession>A0A0C4WLM4</accession>
<evidence type="ECO:0000259" key="1">
    <source>
        <dbReference type="Pfam" id="PF01935"/>
    </source>
</evidence>
<geneLocation type="plasmid" evidence="3 4">
    <name>pAcX50e</name>
</geneLocation>
<dbReference type="InterPro" id="IPR032689">
    <property type="entry name" value="TraG-D_C"/>
</dbReference>
<feature type="domain" description="TraD/TraG TraM recognition site" evidence="2">
    <location>
        <begin position="460"/>
        <end position="571"/>
    </location>
</feature>
<dbReference type="KEGG" id="acx:Achr_e870"/>
<protein>
    <submittedName>
        <fullName evidence="3">Conjugative transfer protein TraG</fullName>
    </submittedName>
</protein>
<organism evidence="3 4">
    <name type="scientific">Azotobacter chroococcum NCIMB 8003</name>
    <dbReference type="NCBI Taxonomy" id="1328314"/>
    <lineage>
        <taxon>Bacteria</taxon>
        <taxon>Pseudomonadati</taxon>
        <taxon>Pseudomonadota</taxon>
        <taxon>Gammaproteobacteria</taxon>
        <taxon>Pseudomonadales</taxon>
        <taxon>Pseudomonadaceae</taxon>
        <taxon>Azotobacter</taxon>
    </lineage>
</organism>
<dbReference type="NCBIfam" id="TIGR03743">
    <property type="entry name" value="SXT_TraD"/>
    <property type="match status" value="1"/>
</dbReference>
<evidence type="ECO:0000313" key="4">
    <source>
        <dbReference type="Proteomes" id="UP000068210"/>
    </source>
</evidence>
<dbReference type="SUPFAM" id="SSF52540">
    <property type="entry name" value="P-loop containing nucleoside triphosphate hydrolases"/>
    <property type="match status" value="1"/>
</dbReference>
<dbReference type="InterPro" id="IPR002789">
    <property type="entry name" value="HerA_central"/>
</dbReference>
<evidence type="ECO:0000259" key="2">
    <source>
        <dbReference type="Pfam" id="PF12696"/>
    </source>
</evidence>
<feature type="domain" description="Helicase HerA central" evidence="1">
    <location>
        <begin position="159"/>
        <end position="197"/>
    </location>
</feature>
<sequence length="616" mass="67242">MSEWNYTNLWRPNYEAAEATAWCASMAASTAVHLLSSMPLTPYLITLGVQAGFALAALPKAIRLHRAKACLCGVEMSFVTLEALLKETRQRPDQIYYGTAFGWGQKHGQMAFELLSRDIEKLVAKKGRRQASVKGSRWIHGLGMAEEEPCFRPEDQRSIHHLIIGTTGAGKTRLFDLLISQCIARGEAVIVIDPKGDKGLAETCRLTCAATGDPNRFKYFHPGHPEHSVRLSLTKNYGRATEVASRVAVLMKSEAGDPFQAFAQMALNNVIQAMLICNILPTLVGMRRTLEGDIPGLTIKVVTAYGRQVFGEAPFDSMADTAVRAAKARDPEARANVLRKLYYSDIAEAEPNPDIEGLLTMLEHERTHFGKMIAGLLPILVMLTSGHMGPLLSPVWDDDDERPICDLNSVINAAHVLYLGLDALSDPMVGSTIGSTIGSLALADLASTAGEIYNHRQPKPVNIFVDEAAEVLNDQLIQLLNKGRGAGINLYIATQTIADFKARMGDEAKALQVLANANHIVAMRVLDTDTQEFIASKMPMSRYQYVMRTQGNSSGEAGVLQSGNVGERLMEEEGERFPMALLGELPDLEYLAVFAGGDIRKGRLPILQLPQSPSAS</sequence>
<name>A0A0C4WLM4_9GAMM</name>
<dbReference type="EMBL" id="CP010420">
    <property type="protein sequence ID" value="AJE23678.1"/>
    <property type="molecule type" value="Genomic_DNA"/>
</dbReference>
<dbReference type="PANTHER" id="PTHR30121">
    <property type="entry name" value="UNCHARACTERIZED PROTEIN YJGR-RELATED"/>
    <property type="match status" value="1"/>
</dbReference>